<dbReference type="RefSeq" id="WP_413265126.1">
    <property type="nucleotide sequence ID" value="NZ_JBHFNR010000157.1"/>
</dbReference>
<keyword evidence="1" id="KW-0472">Membrane</keyword>
<evidence type="ECO:0000313" key="4">
    <source>
        <dbReference type="Proteomes" id="UP001576784"/>
    </source>
</evidence>
<proteinExistence type="predicted"/>
<feature type="transmembrane region" description="Helical" evidence="1">
    <location>
        <begin position="20"/>
        <end position="47"/>
    </location>
</feature>
<dbReference type="InterPro" id="IPR003675">
    <property type="entry name" value="Rce1/LyrA-like_dom"/>
</dbReference>
<feature type="transmembrane region" description="Helical" evidence="1">
    <location>
        <begin position="235"/>
        <end position="251"/>
    </location>
</feature>
<feature type="transmembrane region" description="Helical" evidence="1">
    <location>
        <begin position="146"/>
        <end position="164"/>
    </location>
</feature>
<dbReference type="PANTHER" id="PTHR39430:SF1">
    <property type="entry name" value="PROTEASE"/>
    <property type="match status" value="1"/>
</dbReference>
<gene>
    <name evidence="3" type="ORF">ACE1CI_21510</name>
</gene>
<reference evidence="3 4" key="1">
    <citation type="submission" date="2024-09" db="EMBL/GenBank/DDBJ databases">
        <title>Floridaenema gen nov. (Aerosakkonemataceae, Aerosakkonematales ord. nov., Cyanobacteria) from benthic tropical and subtropical fresh waters, with the description of four new species.</title>
        <authorList>
            <person name="Moretto J.A."/>
            <person name="Berthold D.E."/>
            <person name="Lefler F.W."/>
            <person name="Huang I.-S."/>
            <person name="Laughinghouse H. IV."/>
        </authorList>
    </citation>
    <scope>NUCLEOTIDE SEQUENCE [LARGE SCALE GENOMIC DNA]</scope>
    <source>
        <strain evidence="3 4">BLCC-F50</strain>
    </source>
</reference>
<dbReference type="Proteomes" id="UP001576784">
    <property type="component" value="Unassembled WGS sequence"/>
</dbReference>
<dbReference type="Pfam" id="PF02517">
    <property type="entry name" value="Rce1-like"/>
    <property type="match status" value="1"/>
</dbReference>
<keyword evidence="1" id="KW-1133">Transmembrane helix</keyword>
<evidence type="ECO:0000259" key="2">
    <source>
        <dbReference type="Pfam" id="PF02517"/>
    </source>
</evidence>
<accession>A0ABV4XV11</accession>
<keyword evidence="4" id="KW-1185">Reference proteome</keyword>
<feature type="transmembrane region" description="Helical" evidence="1">
    <location>
        <begin position="67"/>
        <end position="92"/>
    </location>
</feature>
<dbReference type="EMBL" id="JBHFNR010000157">
    <property type="protein sequence ID" value="MFB2895491.1"/>
    <property type="molecule type" value="Genomic_DNA"/>
</dbReference>
<sequence length="314" mass="36043">MADRYLFLAKRGKNQWWRYLSAISLILFSWLVIGNIPALALILLVFYDGNDRTSFDSELNRFDGIDLLWTYLVINFAFIVFLLALYIAVRFIHQREFISLITPRSQVKISRIVQGFLLWLILLGIACAIEYALFPQSYEFSYNPSKFFLFLPFALLLTPIQTSVEELFFRGYLMQTASLITRIRWIPIGFSSLIFAAIHLGNPEVESNFFILALFYLGLAFFLAIVTIKDNSLELALGVHAANNLFTILLVNPINSALPAYPVFNYTLNPLYTLVSCAIAATIFYLIIFLKKSKNRQDNETTKTPEPNVKRKPQ</sequence>
<protein>
    <submittedName>
        <fullName evidence="3">Lysostaphin resistance A-like protein</fullName>
    </submittedName>
</protein>
<organism evidence="3 4">
    <name type="scientific">Floridaenema flaviceps BLCC-F50</name>
    <dbReference type="NCBI Taxonomy" id="3153642"/>
    <lineage>
        <taxon>Bacteria</taxon>
        <taxon>Bacillati</taxon>
        <taxon>Cyanobacteriota</taxon>
        <taxon>Cyanophyceae</taxon>
        <taxon>Oscillatoriophycideae</taxon>
        <taxon>Aerosakkonematales</taxon>
        <taxon>Aerosakkonemataceae</taxon>
        <taxon>Floridanema</taxon>
        <taxon>Floridanema flaviceps</taxon>
    </lineage>
</organism>
<feature type="transmembrane region" description="Helical" evidence="1">
    <location>
        <begin position="112"/>
        <end position="134"/>
    </location>
</feature>
<feature type="transmembrane region" description="Helical" evidence="1">
    <location>
        <begin position="208"/>
        <end position="228"/>
    </location>
</feature>
<evidence type="ECO:0000256" key="1">
    <source>
        <dbReference type="SAM" id="Phobius"/>
    </source>
</evidence>
<feature type="domain" description="CAAX prenyl protease 2/Lysostaphin resistance protein A-like" evidence="2">
    <location>
        <begin position="147"/>
        <end position="246"/>
    </location>
</feature>
<feature type="transmembrane region" description="Helical" evidence="1">
    <location>
        <begin position="185"/>
        <end position="202"/>
    </location>
</feature>
<keyword evidence="1" id="KW-0812">Transmembrane</keyword>
<comment type="caution">
    <text evidence="3">The sequence shown here is derived from an EMBL/GenBank/DDBJ whole genome shotgun (WGS) entry which is preliminary data.</text>
</comment>
<name>A0ABV4XV11_9CYAN</name>
<feature type="transmembrane region" description="Helical" evidence="1">
    <location>
        <begin position="271"/>
        <end position="290"/>
    </location>
</feature>
<evidence type="ECO:0000313" key="3">
    <source>
        <dbReference type="EMBL" id="MFB2895491.1"/>
    </source>
</evidence>
<dbReference type="PANTHER" id="PTHR39430">
    <property type="entry name" value="MEMBRANE-ASSOCIATED PROTEASE-RELATED"/>
    <property type="match status" value="1"/>
</dbReference>